<dbReference type="InterPro" id="IPR001932">
    <property type="entry name" value="PPM-type_phosphatase-like_dom"/>
</dbReference>
<dbReference type="GO" id="GO:0016791">
    <property type="term" value="F:phosphatase activity"/>
    <property type="evidence" value="ECO:0007669"/>
    <property type="project" value="TreeGrafter"/>
</dbReference>
<dbReference type="InterPro" id="IPR029016">
    <property type="entry name" value="GAF-like_dom_sf"/>
</dbReference>
<name>A0A2S6IDJ3_9ACTN</name>
<feature type="domain" description="PPM-type phosphatase" evidence="4">
    <location>
        <begin position="254"/>
        <end position="465"/>
    </location>
</feature>
<dbReference type="PANTHER" id="PTHR43156:SF2">
    <property type="entry name" value="STAGE II SPORULATION PROTEIN E"/>
    <property type="match status" value="1"/>
</dbReference>
<dbReference type="SUPFAM" id="SSF81606">
    <property type="entry name" value="PP2C-like"/>
    <property type="match status" value="1"/>
</dbReference>
<protein>
    <submittedName>
        <fullName evidence="5">Serine phosphatase RsbU (Regulator of sigma subunit)</fullName>
    </submittedName>
</protein>
<dbReference type="InterPro" id="IPR003018">
    <property type="entry name" value="GAF"/>
</dbReference>
<dbReference type="Pfam" id="PF13185">
    <property type="entry name" value="GAF_2"/>
    <property type="match status" value="1"/>
</dbReference>
<accession>A0A2S6IDJ3</accession>
<evidence type="ECO:0000313" key="5">
    <source>
        <dbReference type="EMBL" id="PPK92294.1"/>
    </source>
</evidence>
<dbReference type="Pfam" id="PF07228">
    <property type="entry name" value="SpoIIE"/>
    <property type="match status" value="1"/>
</dbReference>
<feature type="region of interest" description="Disordered" evidence="2">
    <location>
        <begin position="1"/>
        <end position="59"/>
    </location>
</feature>
<dbReference type="SUPFAM" id="SSF55781">
    <property type="entry name" value="GAF domain-like"/>
    <property type="match status" value="1"/>
</dbReference>
<sequence>MIGGEPTPGRPARRIGYRQPPQGGDPGEDGGEVVGVSGSSSAGTLPEDPHRRRLLERSTRQAQAAARRAVLLLDTASALSQAVTLEQVQRVIMQRTPVVLGCDGTMVCLLAEHRLVVSHVSGYPAEFLEAVRDPEKLAACPVADAAATGRVHFVENPAQLLRRFPGAEFVLHTQRRCAWASLPLVVSGRVIGGWSVAYSSERTFDDDERRLMRTLASHYAQALERARLHEIAHGAAVTLQRALLPPEDFGRLGLPVATHYVPAAQGYEVGGDFYSALRLPSGSIAVLIGDVAGHNLAAAAVMGQVRNAMQAYALEGHSPSGVVERVNRLMWALGIPQFATCAYLELQPGTGAVTVVLAGHPAPVVRPPGGEAHSLDITPDPPLGVEEELRCTEHTLLLAPGTLVLLFTDGLVEARDSDVEAGIQRLHRVLQRLPPLPQRVVEQVVPQMLDGCAQEDDVAVLALRIPAREGAGTRVARRFPCDPASVGAARQFVTDVLQAWSADAVADEAEILTSEIVTNAVLHTTEGVEVTVEQLPGALRVEVADASVRMPQLREAGEDAMTGRGLHIVDVLARRWGVEATESGKRVFFELAVG</sequence>
<dbReference type="SMART" id="SM00331">
    <property type="entry name" value="PP2C_SIG"/>
    <property type="match status" value="1"/>
</dbReference>
<evidence type="ECO:0000259" key="3">
    <source>
        <dbReference type="SMART" id="SM00065"/>
    </source>
</evidence>
<dbReference type="InterPro" id="IPR003594">
    <property type="entry name" value="HATPase_dom"/>
</dbReference>
<evidence type="ECO:0000256" key="2">
    <source>
        <dbReference type="SAM" id="MobiDB-lite"/>
    </source>
</evidence>
<dbReference type="Gene3D" id="3.30.450.40">
    <property type="match status" value="1"/>
</dbReference>
<feature type="compositionally biased region" description="Basic and acidic residues" evidence="2">
    <location>
        <begin position="47"/>
        <end position="59"/>
    </location>
</feature>
<dbReference type="CDD" id="cd16936">
    <property type="entry name" value="HATPase_RsbW-like"/>
    <property type="match status" value="1"/>
</dbReference>
<keyword evidence="6" id="KW-1185">Reference proteome</keyword>
<dbReference type="Gene3D" id="3.30.565.10">
    <property type="entry name" value="Histidine kinase-like ATPase, C-terminal domain"/>
    <property type="match status" value="1"/>
</dbReference>
<evidence type="ECO:0000259" key="4">
    <source>
        <dbReference type="SMART" id="SM00331"/>
    </source>
</evidence>
<dbReference type="EMBL" id="PTJD01000015">
    <property type="protein sequence ID" value="PPK92294.1"/>
    <property type="molecule type" value="Genomic_DNA"/>
</dbReference>
<dbReference type="Gene3D" id="3.60.40.10">
    <property type="entry name" value="PPM-type phosphatase domain"/>
    <property type="match status" value="1"/>
</dbReference>
<evidence type="ECO:0000256" key="1">
    <source>
        <dbReference type="ARBA" id="ARBA00022801"/>
    </source>
</evidence>
<dbReference type="InterPro" id="IPR036457">
    <property type="entry name" value="PPM-type-like_dom_sf"/>
</dbReference>
<evidence type="ECO:0000313" key="6">
    <source>
        <dbReference type="Proteomes" id="UP000239485"/>
    </source>
</evidence>
<reference evidence="5 6" key="1">
    <citation type="submission" date="2018-02" db="EMBL/GenBank/DDBJ databases">
        <title>Genomic Encyclopedia of Archaeal and Bacterial Type Strains, Phase II (KMG-II): from individual species to whole genera.</title>
        <authorList>
            <person name="Goeker M."/>
        </authorList>
    </citation>
    <scope>NUCLEOTIDE SEQUENCE [LARGE SCALE GENOMIC DNA]</scope>
    <source>
        <strain evidence="5 6">DSM 22857</strain>
    </source>
</reference>
<dbReference type="PANTHER" id="PTHR43156">
    <property type="entry name" value="STAGE II SPORULATION PROTEIN E-RELATED"/>
    <property type="match status" value="1"/>
</dbReference>
<gene>
    <name evidence="5" type="ORF">CLV92_11540</name>
</gene>
<organism evidence="5 6">
    <name type="scientific">Kineococcus xinjiangensis</name>
    <dbReference type="NCBI Taxonomy" id="512762"/>
    <lineage>
        <taxon>Bacteria</taxon>
        <taxon>Bacillati</taxon>
        <taxon>Actinomycetota</taxon>
        <taxon>Actinomycetes</taxon>
        <taxon>Kineosporiales</taxon>
        <taxon>Kineosporiaceae</taxon>
        <taxon>Kineococcus</taxon>
    </lineage>
</organism>
<dbReference type="Pfam" id="PF13581">
    <property type="entry name" value="HATPase_c_2"/>
    <property type="match status" value="1"/>
</dbReference>
<dbReference type="SUPFAM" id="SSF55874">
    <property type="entry name" value="ATPase domain of HSP90 chaperone/DNA topoisomerase II/histidine kinase"/>
    <property type="match status" value="1"/>
</dbReference>
<dbReference type="InterPro" id="IPR052016">
    <property type="entry name" value="Bact_Sigma-Reg"/>
</dbReference>
<dbReference type="SMART" id="SM00065">
    <property type="entry name" value="GAF"/>
    <property type="match status" value="1"/>
</dbReference>
<dbReference type="Proteomes" id="UP000239485">
    <property type="component" value="Unassembled WGS sequence"/>
</dbReference>
<feature type="domain" description="GAF" evidence="3">
    <location>
        <begin position="84"/>
        <end position="233"/>
    </location>
</feature>
<keyword evidence="1" id="KW-0378">Hydrolase</keyword>
<comment type="caution">
    <text evidence="5">The sequence shown here is derived from an EMBL/GenBank/DDBJ whole genome shotgun (WGS) entry which is preliminary data.</text>
</comment>
<proteinExistence type="predicted"/>
<dbReference type="AlphaFoldDB" id="A0A2S6IDJ3"/>
<dbReference type="InterPro" id="IPR036890">
    <property type="entry name" value="HATPase_C_sf"/>
</dbReference>